<dbReference type="EMBL" id="JABBMI010000055">
    <property type="protein sequence ID" value="NMK53999.1"/>
    <property type="molecule type" value="Genomic_DNA"/>
</dbReference>
<feature type="transmembrane region" description="Helical" evidence="2">
    <location>
        <begin position="24"/>
        <end position="44"/>
    </location>
</feature>
<feature type="compositionally biased region" description="Basic residues" evidence="1">
    <location>
        <begin position="190"/>
        <end position="207"/>
    </location>
</feature>
<name>A0ABX1SSF3_STACP</name>
<dbReference type="RefSeq" id="WP_168992961.1">
    <property type="nucleotide sequence ID" value="NZ_JABBMI010000055.1"/>
</dbReference>
<reference evidence="3 4" key="1">
    <citation type="submission" date="2020-04" db="EMBL/GenBank/DDBJ databases">
        <title>The Epidemiology and Molecular Characteristics of Linezolid-Resistant Staphylococcus capitis in Huashan Hospital, Shanghai.</title>
        <authorList>
            <person name="Ding L."/>
            <person name="Li P."/>
            <person name="Yang Y."/>
            <person name="Lin D."/>
            <person name="Xu X."/>
        </authorList>
    </citation>
    <scope>NUCLEOTIDE SEQUENCE [LARGE SCALE GENOMIC DNA]</scope>
    <source>
        <strain evidence="3 4">17-84</strain>
    </source>
</reference>
<feature type="transmembrane region" description="Helical" evidence="2">
    <location>
        <begin position="56"/>
        <end position="76"/>
    </location>
</feature>
<evidence type="ECO:0000313" key="4">
    <source>
        <dbReference type="Proteomes" id="UP000538955"/>
    </source>
</evidence>
<evidence type="ECO:0000313" key="3">
    <source>
        <dbReference type="EMBL" id="NMK53999.1"/>
    </source>
</evidence>
<organism evidence="3 4">
    <name type="scientific">Staphylococcus capitis</name>
    <dbReference type="NCBI Taxonomy" id="29388"/>
    <lineage>
        <taxon>Bacteria</taxon>
        <taxon>Bacillati</taxon>
        <taxon>Bacillota</taxon>
        <taxon>Bacilli</taxon>
        <taxon>Bacillales</taxon>
        <taxon>Staphylococcaceae</taxon>
        <taxon>Staphylococcus</taxon>
    </lineage>
</organism>
<keyword evidence="2" id="KW-1133">Transmembrane helix</keyword>
<keyword evidence="4" id="KW-1185">Reference proteome</keyword>
<feature type="region of interest" description="Disordered" evidence="1">
    <location>
        <begin position="172"/>
        <end position="207"/>
    </location>
</feature>
<keyword evidence="2" id="KW-0472">Membrane</keyword>
<sequence length="207" mass="23335">MKYTQDHPIWAVIKNAYTHNDQPILFTLYNIFLIIAIAIAIYGIVKWIKEGKEYRLLTITASILSIVLILFAIIYLSKSDNKVGNYKGTVDIAFTSSVKGTDKTVAQFSKKAEQQSSDGISSIVMNTNDAKKLGIKAGKTIKVDSKNKPAPNEDKTYVTLDKDDVKKVTDSKNITDFNKSQKEKEEKKAKEKKKKEAKKKAKKKKKK</sequence>
<protein>
    <submittedName>
        <fullName evidence="3">Uncharacterized protein</fullName>
    </submittedName>
</protein>
<proteinExistence type="predicted"/>
<feature type="compositionally biased region" description="Basic and acidic residues" evidence="1">
    <location>
        <begin position="179"/>
        <end position="189"/>
    </location>
</feature>
<accession>A0ABX1SSF3</accession>
<gene>
    <name evidence="3" type="ORF">HHM24_04430</name>
</gene>
<evidence type="ECO:0000256" key="1">
    <source>
        <dbReference type="SAM" id="MobiDB-lite"/>
    </source>
</evidence>
<comment type="caution">
    <text evidence="3">The sequence shown here is derived from an EMBL/GenBank/DDBJ whole genome shotgun (WGS) entry which is preliminary data.</text>
</comment>
<dbReference type="Proteomes" id="UP000538955">
    <property type="component" value="Unassembled WGS sequence"/>
</dbReference>
<keyword evidence="2" id="KW-0812">Transmembrane</keyword>
<evidence type="ECO:0000256" key="2">
    <source>
        <dbReference type="SAM" id="Phobius"/>
    </source>
</evidence>